<gene>
    <name evidence="2" type="ORF">IMCC3135_29455</name>
</gene>
<reference evidence="2 3" key="1">
    <citation type="submission" date="2016-12" db="EMBL/GenBank/DDBJ databases">
        <authorList>
            <person name="Song W.-J."/>
            <person name="Kurnit D.M."/>
        </authorList>
    </citation>
    <scope>NUCLEOTIDE SEQUENCE [LARGE SCALE GENOMIC DNA]</scope>
    <source>
        <strain evidence="2 3">IMCC3135</strain>
    </source>
</reference>
<evidence type="ECO:0000313" key="3">
    <source>
        <dbReference type="Proteomes" id="UP000250079"/>
    </source>
</evidence>
<evidence type="ECO:0000313" key="2">
    <source>
        <dbReference type="EMBL" id="ASJ75941.1"/>
    </source>
</evidence>
<dbReference type="RefSeq" id="WP_088920778.1">
    <property type="nucleotide sequence ID" value="NZ_CP018632.1"/>
</dbReference>
<dbReference type="OrthoDB" id="5784678at2"/>
<sequence>MSELQLSAKLVGDIQAMLQEHDSAATDPGVTSQYLCAVVGFLLGQQDMPASQKEDVLNQLAAFMKHVADDVDTQKQEAAPPPPSPPSQEAFGIWKPSK</sequence>
<accession>A0A2Z2P0S1</accession>
<protein>
    <submittedName>
        <fullName evidence="2">Uncharacterized protein</fullName>
    </submittedName>
</protein>
<keyword evidence="3" id="KW-1185">Reference proteome</keyword>
<dbReference type="EMBL" id="CP018632">
    <property type="protein sequence ID" value="ASJ75941.1"/>
    <property type="molecule type" value="Genomic_DNA"/>
</dbReference>
<evidence type="ECO:0000256" key="1">
    <source>
        <dbReference type="SAM" id="MobiDB-lite"/>
    </source>
</evidence>
<feature type="region of interest" description="Disordered" evidence="1">
    <location>
        <begin position="69"/>
        <end position="98"/>
    </location>
</feature>
<dbReference type="Proteomes" id="UP000250079">
    <property type="component" value="Chromosome"/>
</dbReference>
<name>A0A2Z2P0S1_9GAMM</name>
<dbReference type="AlphaFoldDB" id="A0A2Z2P0S1"/>
<proteinExistence type="predicted"/>
<organism evidence="2 3">
    <name type="scientific">Granulosicoccus antarcticus IMCC3135</name>
    <dbReference type="NCBI Taxonomy" id="1192854"/>
    <lineage>
        <taxon>Bacteria</taxon>
        <taxon>Pseudomonadati</taxon>
        <taxon>Pseudomonadota</taxon>
        <taxon>Gammaproteobacteria</taxon>
        <taxon>Chromatiales</taxon>
        <taxon>Granulosicoccaceae</taxon>
        <taxon>Granulosicoccus</taxon>
    </lineage>
</organism>
<dbReference type="KEGG" id="gai:IMCC3135_29455"/>